<dbReference type="EMBL" id="BJWL01000013">
    <property type="protein sequence ID" value="GFY99060.1"/>
    <property type="molecule type" value="Genomic_DNA"/>
</dbReference>
<protein>
    <submittedName>
        <fullName evidence="1">Uncharacterized protein</fullName>
    </submittedName>
</protein>
<evidence type="ECO:0000313" key="1">
    <source>
        <dbReference type="EMBL" id="GFY99060.1"/>
    </source>
</evidence>
<organism evidence="1 2">
    <name type="scientific">Actinidia rufa</name>
    <dbReference type="NCBI Taxonomy" id="165716"/>
    <lineage>
        <taxon>Eukaryota</taxon>
        <taxon>Viridiplantae</taxon>
        <taxon>Streptophyta</taxon>
        <taxon>Embryophyta</taxon>
        <taxon>Tracheophyta</taxon>
        <taxon>Spermatophyta</taxon>
        <taxon>Magnoliopsida</taxon>
        <taxon>eudicotyledons</taxon>
        <taxon>Gunneridae</taxon>
        <taxon>Pentapetalae</taxon>
        <taxon>asterids</taxon>
        <taxon>Ericales</taxon>
        <taxon>Actinidiaceae</taxon>
        <taxon>Actinidia</taxon>
    </lineage>
</organism>
<accession>A0A7J0FK43</accession>
<sequence>MLVTRHVAVISWSWAQPTRVGATPICKVSCLAGHPGEWVQASRCIDAGHASLSVASDNGGIDIDKVLGGGVRWFKWNSYQRENCLGLTQILNSDG</sequence>
<comment type="caution">
    <text evidence="1">The sequence shown here is derived from an EMBL/GenBank/DDBJ whole genome shotgun (WGS) entry which is preliminary data.</text>
</comment>
<name>A0A7J0FK43_9ERIC</name>
<keyword evidence="2" id="KW-1185">Reference proteome</keyword>
<evidence type="ECO:0000313" key="2">
    <source>
        <dbReference type="Proteomes" id="UP000585474"/>
    </source>
</evidence>
<dbReference type="AlphaFoldDB" id="A0A7J0FK43"/>
<dbReference type="Proteomes" id="UP000585474">
    <property type="component" value="Unassembled WGS sequence"/>
</dbReference>
<reference evidence="1 2" key="1">
    <citation type="submission" date="2019-07" db="EMBL/GenBank/DDBJ databases">
        <title>De Novo Assembly of kiwifruit Actinidia rufa.</title>
        <authorList>
            <person name="Sugita-Konishi S."/>
            <person name="Sato K."/>
            <person name="Mori E."/>
            <person name="Abe Y."/>
            <person name="Kisaki G."/>
            <person name="Hamano K."/>
            <person name="Suezawa K."/>
            <person name="Otani M."/>
            <person name="Fukuda T."/>
            <person name="Manabe T."/>
            <person name="Gomi K."/>
            <person name="Tabuchi M."/>
            <person name="Akimitsu K."/>
            <person name="Kataoka I."/>
        </authorList>
    </citation>
    <scope>NUCLEOTIDE SEQUENCE [LARGE SCALE GENOMIC DNA]</scope>
    <source>
        <strain evidence="2">cv. Fuchu</strain>
    </source>
</reference>
<gene>
    <name evidence="1" type="ORF">Acr_13g0004610</name>
</gene>
<proteinExistence type="predicted"/>